<evidence type="ECO:0000256" key="2">
    <source>
        <dbReference type="ARBA" id="ARBA00004953"/>
    </source>
</evidence>
<dbReference type="GO" id="GO:0005886">
    <property type="term" value="C:plasma membrane"/>
    <property type="evidence" value="ECO:0007669"/>
    <property type="project" value="UniProtKB-SubCell"/>
</dbReference>
<name>A0A5C1NJK9_9GAMM</name>
<evidence type="ECO:0000256" key="3">
    <source>
        <dbReference type="ARBA" id="ARBA00006263"/>
    </source>
</evidence>
<dbReference type="InterPro" id="IPR004485">
    <property type="entry name" value="Cobalamin_biosynth_CobD/CbiB"/>
</dbReference>
<reference evidence="10" key="1">
    <citation type="submission" date="2021-02" db="EMBL/GenBank/DDBJ databases">
        <title>Strain Y2R2, a novel species of the genus Halomonas.</title>
        <authorList>
            <person name="Huang H."/>
        </authorList>
    </citation>
    <scope>NUCLEOTIDE SEQUENCE</scope>
    <source>
        <strain evidence="10">Y2R2</strain>
    </source>
</reference>
<evidence type="ECO:0000256" key="7">
    <source>
        <dbReference type="ARBA" id="ARBA00022989"/>
    </source>
</evidence>
<dbReference type="GO" id="GO:0009236">
    <property type="term" value="P:cobalamin biosynthetic process"/>
    <property type="evidence" value="ECO:0007669"/>
    <property type="project" value="UniProtKB-UniRule"/>
</dbReference>
<dbReference type="RefSeq" id="WP_149285413.1">
    <property type="nucleotide sequence ID" value="NZ_CP038437.2"/>
</dbReference>
<keyword evidence="6 9" id="KW-0812">Transmembrane</keyword>
<keyword evidence="8 9" id="KW-0472">Membrane</keyword>
<evidence type="ECO:0000256" key="6">
    <source>
        <dbReference type="ARBA" id="ARBA00022692"/>
    </source>
</evidence>
<proteinExistence type="inferred from homology"/>
<feature type="transmembrane region" description="Helical" evidence="9">
    <location>
        <begin position="63"/>
        <end position="85"/>
    </location>
</feature>
<dbReference type="PANTHER" id="PTHR34308">
    <property type="entry name" value="COBALAMIN BIOSYNTHESIS PROTEIN CBIB"/>
    <property type="match status" value="1"/>
</dbReference>
<organism evidence="10 11">
    <name type="scientific">Halomonas binhaiensis</name>
    <dbReference type="NCBI Taxonomy" id="2562282"/>
    <lineage>
        <taxon>Bacteria</taxon>
        <taxon>Pseudomonadati</taxon>
        <taxon>Pseudomonadota</taxon>
        <taxon>Gammaproteobacteria</taxon>
        <taxon>Oceanospirillales</taxon>
        <taxon>Halomonadaceae</taxon>
        <taxon>Halomonas</taxon>
    </lineage>
</organism>
<feature type="transmembrane region" description="Helical" evidence="9">
    <location>
        <begin position="169"/>
        <end position="186"/>
    </location>
</feature>
<comment type="similarity">
    <text evidence="3 9">Belongs to the CobD/CbiB family.</text>
</comment>
<evidence type="ECO:0000313" key="10">
    <source>
        <dbReference type="EMBL" id="QEM82305.1"/>
    </source>
</evidence>
<feature type="transmembrane region" description="Helical" evidence="9">
    <location>
        <begin position="7"/>
        <end position="27"/>
    </location>
</feature>
<dbReference type="HAMAP" id="MF_00024">
    <property type="entry name" value="CobD_CbiB"/>
    <property type="match status" value="1"/>
</dbReference>
<protein>
    <recommendedName>
        <fullName evidence="9">Cobalamin biosynthesis protein CobD</fullName>
    </recommendedName>
</protein>
<keyword evidence="5 9" id="KW-0169">Cobalamin biosynthesis</keyword>
<keyword evidence="7 9" id="KW-1133">Transmembrane helix</keyword>
<sequence length="349" mass="38014">MPFALSAPFASEILWLTLLALLLDLMIGDPRWLPHPVVALGRLIALLDKLWNHGRARAKRIKGVALVLVVVVLAWSLTALVLALVAMVNTWLALMVEVLLLATCLAAHGLVAAAREVYIPLRRGDLVAARKAVAALVGRDTRELDEAGVARACVESVAENTVDGITAPLFWVLVGGAPMAMAYKAVNTLDSMVGYRNERYTDFGWASARLDDIVNWLPARLTAFAMWLTAPVLLSGHWRRTRMHLWKEAWRTTCREAPRHPSPNSGWPEAMVANLLGIQLGGRNVYAGQVSERARLGRPLQALHAGHIQEAILCLHAGTMGVVVMLVIATPMITTLLEAILAIWRGGAV</sequence>
<dbReference type="GO" id="GO:0048472">
    <property type="term" value="F:threonine-phosphate decarboxylase activity"/>
    <property type="evidence" value="ECO:0007669"/>
    <property type="project" value="InterPro"/>
</dbReference>
<feature type="transmembrane region" description="Helical" evidence="9">
    <location>
        <begin position="213"/>
        <end position="234"/>
    </location>
</feature>
<dbReference type="Pfam" id="PF03186">
    <property type="entry name" value="CobD_Cbib"/>
    <property type="match status" value="1"/>
</dbReference>
<evidence type="ECO:0000313" key="11">
    <source>
        <dbReference type="Proteomes" id="UP000324285"/>
    </source>
</evidence>
<keyword evidence="4 9" id="KW-1003">Cell membrane</keyword>
<comment type="subcellular location">
    <subcellularLocation>
        <location evidence="1 9">Cell membrane</location>
        <topology evidence="1 9">Multi-pass membrane protein</topology>
    </subcellularLocation>
</comment>
<evidence type="ECO:0000256" key="5">
    <source>
        <dbReference type="ARBA" id="ARBA00022573"/>
    </source>
</evidence>
<evidence type="ECO:0000256" key="8">
    <source>
        <dbReference type="ARBA" id="ARBA00023136"/>
    </source>
</evidence>
<accession>A0A5C1NJK9</accession>
<evidence type="ECO:0000256" key="4">
    <source>
        <dbReference type="ARBA" id="ARBA00022475"/>
    </source>
</evidence>
<dbReference type="GO" id="GO:0015420">
    <property type="term" value="F:ABC-type vitamin B12 transporter activity"/>
    <property type="evidence" value="ECO:0007669"/>
    <property type="project" value="UniProtKB-UniRule"/>
</dbReference>
<dbReference type="KEGG" id="hbh:E4T21_12705"/>
<gene>
    <name evidence="9 10" type="primary">cobD</name>
    <name evidence="10" type="ORF">E4T21_12705</name>
</gene>
<comment type="pathway">
    <text evidence="2 9">Cofactor biosynthesis; adenosylcobalamin biosynthesis.</text>
</comment>
<dbReference type="NCBIfam" id="TIGR00380">
    <property type="entry name" value="cobal_cbiB"/>
    <property type="match status" value="1"/>
</dbReference>
<dbReference type="UniPathway" id="UPA00148"/>
<dbReference type="OrthoDB" id="9811967at2"/>
<dbReference type="EMBL" id="CP038437">
    <property type="protein sequence ID" value="QEM82305.1"/>
    <property type="molecule type" value="Genomic_DNA"/>
</dbReference>
<dbReference type="PANTHER" id="PTHR34308:SF1">
    <property type="entry name" value="COBALAMIN BIOSYNTHESIS PROTEIN CBIB"/>
    <property type="match status" value="1"/>
</dbReference>
<dbReference type="AlphaFoldDB" id="A0A5C1NJK9"/>
<dbReference type="Proteomes" id="UP000324285">
    <property type="component" value="Chromosome"/>
</dbReference>
<feature type="transmembrane region" description="Helical" evidence="9">
    <location>
        <begin position="322"/>
        <end position="344"/>
    </location>
</feature>
<evidence type="ECO:0000256" key="9">
    <source>
        <dbReference type="HAMAP-Rule" id="MF_00024"/>
    </source>
</evidence>
<evidence type="ECO:0000256" key="1">
    <source>
        <dbReference type="ARBA" id="ARBA00004651"/>
    </source>
</evidence>
<feature type="transmembrane region" description="Helical" evidence="9">
    <location>
        <begin position="91"/>
        <end position="113"/>
    </location>
</feature>
<keyword evidence="11" id="KW-1185">Reference proteome</keyword>
<comment type="function">
    <text evidence="9">Converts cobyric acid to cobinamide by the addition of aminopropanol on the F carboxylic group.</text>
</comment>